<dbReference type="InterPro" id="IPR036865">
    <property type="entry name" value="CRAL-TRIO_dom_sf"/>
</dbReference>
<dbReference type="Gene3D" id="1.10.8.20">
    <property type="entry name" value="N-terminal domain of phosphatidylinositol transfer protein sec14p"/>
    <property type="match status" value="1"/>
</dbReference>
<dbReference type="PROSITE" id="PS50191">
    <property type="entry name" value="CRAL_TRIO"/>
    <property type="match status" value="1"/>
</dbReference>
<evidence type="ECO:0000259" key="1">
    <source>
        <dbReference type="PROSITE" id="PS50191"/>
    </source>
</evidence>
<dbReference type="Pfam" id="PF03765">
    <property type="entry name" value="CRAL_TRIO_N"/>
    <property type="match status" value="1"/>
</dbReference>
<dbReference type="SMART" id="SM00516">
    <property type="entry name" value="SEC14"/>
    <property type="match status" value="1"/>
</dbReference>
<dbReference type="SUPFAM" id="SSF52087">
    <property type="entry name" value="CRAL/TRIO domain"/>
    <property type="match status" value="1"/>
</dbReference>
<dbReference type="SMART" id="SM01100">
    <property type="entry name" value="CRAL_TRIO_N"/>
    <property type="match status" value="1"/>
</dbReference>
<dbReference type="InterPro" id="IPR011074">
    <property type="entry name" value="CRAL/TRIO_N_dom"/>
</dbReference>
<dbReference type="InterPro" id="IPR036273">
    <property type="entry name" value="CRAL/TRIO_N_dom_sf"/>
</dbReference>
<gene>
    <name evidence="2" type="ORF">PNOK_0725200</name>
</gene>
<evidence type="ECO:0000313" key="3">
    <source>
        <dbReference type="Proteomes" id="UP000217199"/>
    </source>
</evidence>
<comment type="caution">
    <text evidence="2">The sequence shown here is derived from an EMBL/GenBank/DDBJ whole genome shotgun (WGS) entry which is preliminary data.</text>
</comment>
<proteinExistence type="predicted"/>
<protein>
    <submittedName>
        <fullName evidence="2">CRAL TRIO domain-containing</fullName>
    </submittedName>
</protein>
<sequence length="331" mass="37787">MARTIPDITEEQKAALQAFRKELLEENIITEEGDTLGTQYDHVLLRFLRARKFNIPNAKTMIKNCLEWRKTVNGVGIDELFRRIDPYDYPEREVVFKNWPIWYHGTDKIERPVNIQSLGDIDVPALYKVISPDKFWETIIVTAEAAMREILAGCSYSAGKVIESILVIVDLKGFSLSKFWQMRNLIRDSFQVSQDYMPETMGLLVVINAPYGFSSIWSVVKPWLSKETQEKVHIFGSDYAPFLLELVDADVLPQAFGGKCTCPSGCQLSNLGPWMEGRKERRERWIRGEIANPGLNLEDKLKEEEKNRLSRTVAVASRVSGSSYSVGINED</sequence>
<dbReference type="AlphaFoldDB" id="A0A286UCA9"/>
<accession>A0A286UCA9</accession>
<reference evidence="2 3" key="1">
    <citation type="journal article" date="2017" name="Mol. Ecol.">
        <title>Comparative and population genomic landscape of Phellinus noxius: A hypervariable fungus causing root rot in trees.</title>
        <authorList>
            <person name="Chung C.L."/>
            <person name="Lee T.J."/>
            <person name="Akiba M."/>
            <person name="Lee H.H."/>
            <person name="Kuo T.H."/>
            <person name="Liu D."/>
            <person name="Ke H.M."/>
            <person name="Yokoi T."/>
            <person name="Roa M.B."/>
            <person name="Lu M.J."/>
            <person name="Chang Y.Y."/>
            <person name="Ann P.J."/>
            <person name="Tsai J.N."/>
            <person name="Chen C.Y."/>
            <person name="Tzean S.S."/>
            <person name="Ota Y."/>
            <person name="Hattori T."/>
            <person name="Sahashi N."/>
            <person name="Liou R.F."/>
            <person name="Kikuchi T."/>
            <person name="Tsai I.J."/>
        </authorList>
    </citation>
    <scope>NUCLEOTIDE SEQUENCE [LARGE SCALE GENOMIC DNA]</scope>
    <source>
        <strain evidence="2 3">FFPRI411160</strain>
    </source>
</reference>
<dbReference type="InterPro" id="IPR001251">
    <property type="entry name" value="CRAL-TRIO_dom"/>
</dbReference>
<organism evidence="2 3">
    <name type="scientific">Pyrrhoderma noxium</name>
    <dbReference type="NCBI Taxonomy" id="2282107"/>
    <lineage>
        <taxon>Eukaryota</taxon>
        <taxon>Fungi</taxon>
        <taxon>Dikarya</taxon>
        <taxon>Basidiomycota</taxon>
        <taxon>Agaricomycotina</taxon>
        <taxon>Agaricomycetes</taxon>
        <taxon>Hymenochaetales</taxon>
        <taxon>Hymenochaetaceae</taxon>
        <taxon>Pyrrhoderma</taxon>
    </lineage>
</organism>
<evidence type="ECO:0000313" key="2">
    <source>
        <dbReference type="EMBL" id="PAV17188.1"/>
    </source>
</evidence>
<keyword evidence="3" id="KW-1185">Reference proteome</keyword>
<dbReference type="EMBL" id="NBII01000007">
    <property type="protein sequence ID" value="PAV17188.1"/>
    <property type="molecule type" value="Genomic_DNA"/>
</dbReference>
<dbReference type="PANTHER" id="PTHR45657">
    <property type="entry name" value="CRAL-TRIO DOMAIN-CONTAINING PROTEIN YKL091C-RELATED"/>
    <property type="match status" value="1"/>
</dbReference>
<dbReference type="OrthoDB" id="1434354at2759"/>
<dbReference type="Proteomes" id="UP000217199">
    <property type="component" value="Unassembled WGS sequence"/>
</dbReference>
<feature type="domain" description="CRAL-TRIO" evidence="1">
    <location>
        <begin position="91"/>
        <end position="264"/>
    </location>
</feature>
<dbReference type="PANTHER" id="PTHR45657:SF1">
    <property type="entry name" value="CRAL-TRIO DOMAIN-CONTAINING PROTEIN YKL091C-RELATED"/>
    <property type="match status" value="1"/>
</dbReference>
<dbReference type="Pfam" id="PF00650">
    <property type="entry name" value="CRAL_TRIO"/>
    <property type="match status" value="1"/>
</dbReference>
<dbReference type="InParanoid" id="A0A286UCA9"/>
<dbReference type="CDD" id="cd00170">
    <property type="entry name" value="SEC14"/>
    <property type="match status" value="1"/>
</dbReference>
<dbReference type="InterPro" id="IPR051026">
    <property type="entry name" value="PI/PC_transfer"/>
</dbReference>
<dbReference type="Gene3D" id="3.40.525.10">
    <property type="entry name" value="CRAL-TRIO lipid binding domain"/>
    <property type="match status" value="1"/>
</dbReference>
<dbReference type="STRING" id="2282107.A0A286UCA9"/>
<dbReference type="SUPFAM" id="SSF46938">
    <property type="entry name" value="CRAL/TRIO N-terminal domain"/>
    <property type="match status" value="1"/>
</dbReference>
<name>A0A286UCA9_9AGAM</name>